<dbReference type="EMBL" id="JBHUMF010000008">
    <property type="protein sequence ID" value="MFD2679728.1"/>
    <property type="molecule type" value="Genomic_DNA"/>
</dbReference>
<reference evidence="2" key="1">
    <citation type="journal article" date="2019" name="Int. J. Syst. Evol. Microbiol.">
        <title>The Global Catalogue of Microorganisms (GCM) 10K type strain sequencing project: providing services to taxonomists for standard genome sequencing and annotation.</title>
        <authorList>
            <consortium name="The Broad Institute Genomics Platform"/>
            <consortium name="The Broad Institute Genome Sequencing Center for Infectious Disease"/>
            <person name="Wu L."/>
            <person name="Ma J."/>
        </authorList>
    </citation>
    <scope>NUCLEOTIDE SEQUENCE [LARGE SCALE GENOMIC DNA]</scope>
    <source>
        <strain evidence="2">KCTC 3913</strain>
    </source>
</reference>
<comment type="caution">
    <text evidence="1">The sequence shown here is derived from an EMBL/GenBank/DDBJ whole genome shotgun (WGS) entry which is preliminary data.</text>
</comment>
<name>A0ABW5RMJ2_9BACI</name>
<accession>A0ABW5RMJ2</accession>
<organism evidence="1 2">
    <name type="scientific">Bacillus seohaeanensis</name>
    <dbReference type="NCBI Taxonomy" id="284580"/>
    <lineage>
        <taxon>Bacteria</taxon>
        <taxon>Bacillati</taxon>
        <taxon>Bacillota</taxon>
        <taxon>Bacilli</taxon>
        <taxon>Bacillales</taxon>
        <taxon>Bacillaceae</taxon>
        <taxon>Bacillus</taxon>
    </lineage>
</organism>
<protein>
    <submittedName>
        <fullName evidence="1">CotY/CotZ family spore coat protein</fullName>
    </submittedName>
</protein>
<dbReference type="Proteomes" id="UP001597506">
    <property type="component" value="Unassembled WGS sequence"/>
</dbReference>
<dbReference type="Pfam" id="PF10612">
    <property type="entry name" value="Spore-coat_CotZ"/>
    <property type="match status" value="1"/>
</dbReference>
<keyword evidence="1" id="KW-0946">Virion</keyword>
<keyword evidence="1" id="KW-0167">Capsid protein</keyword>
<gene>
    <name evidence="1" type="ORF">ACFSUL_03070</name>
</gene>
<evidence type="ECO:0000313" key="2">
    <source>
        <dbReference type="Proteomes" id="UP001597506"/>
    </source>
</evidence>
<sequence>MGCGKRKSGAGSREDNCVCTAVRAIKDLQDNAVDECVECETDCFLSPLGAVSPINNRPNTRIFKLYTKNGDVFKVKKGYYKLPFFRVKDVFDNCCATLQLVKPDWTPGDNEDDDADGLSNFSGFEWKLTDICITVDLECFCAIQCVADVHVDLECDED</sequence>
<proteinExistence type="predicted"/>
<evidence type="ECO:0000313" key="1">
    <source>
        <dbReference type="EMBL" id="MFD2679728.1"/>
    </source>
</evidence>
<keyword evidence="2" id="KW-1185">Reference proteome</keyword>
<dbReference type="InterPro" id="IPR019593">
    <property type="entry name" value="Spore_coat_protein_Z/Y"/>
</dbReference>
<dbReference type="RefSeq" id="WP_377932596.1">
    <property type="nucleotide sequence ID" value="NZ_JBHUMF010000008.1"/>
</dbReference>